<feature type="domain" description="GGDEF" evidence="4">
    <location>
        <begin position="197"/>
        <end position="325"/>
    </location>
</feature>
<dbReference type="Proteomes" id="UP001500074">
    <property type="component" value="Unassembled WGS sequence"/>
</dbReference>
<comment type="catalytic activity">
    <reaction evidence="2">
        <text>2 GTP = 3',3'-c-di-GMP + 2 diphosphate</text>
        <dbReference type="Rhea" id="RHEA:24898"/>
        <dbReference type="ChEBI" id="CHEBI:33019"/>
        <dbReference type="ChEBI" id="CHEBI:37565"/>
        <dbReference type="ChEBI" id="CHEBI:58805"/>
        <dbReference type="EC" id="2.7.7.65"/>
    </reaction>
</comment>
<accession>A0ABP9RH32</accession>
<dbReference type="SUPFAM" id="SSF55073">
    <property type="entry name" value="Nucleotide cyclase"/>
    <property type="match status" value="1"/>
</dbReference>
<dbReference type="Gene3D" id="3.30.70.270">
    <property type="match status" value="1"/>
</dbReference>
<keyword evidence="3" id="KW-0175">Coiled coil</keyword>
<dbReference type="EMBL" id="BAABKI010000023">
    <property type="protein sequence ID" value="GAA5176622.1"/>
    <property type="molecule type" value="Genomic_DNA"/>
</dbReference>
<evidence type="ECO:0000256" key="3">
    <source>
        <dbReference type="SAM" id="Coils"/>
    </source>
</evidence>
<dbReference type="Gene3D" id="3.30.450.20">
    <property type="entry name" value="PAS domain"/>
    <property type="match status" value="1"/>
</dbReference>
<dbReference type="InterPro" id="IPR050469">
    <property type="entry name" value="Diguanylate_Cyclase"/>
</dbReference>
<dbReference type="RefSeq" id="WP_084173610.1">
    <property type="nucleotide sequence ID" value="NZ_BAABKI010000023.1"/>
</dbReference>
<dbReference type="InterPro" id="IPR000160">
    <property type="entry name" value="GGDEF_dom"/>
</dbReference>
<evidence type="ECO:0000313" key="6">
    <source>
        <dbReference type="Proteomes" id="UP001500074"/>
    </source>
</evidence>
<sequence>MQAKQVAAYWDESPCGMLVTDREGWVLAVNARIEDWLGRADLAGTCFADLLTPAARAFYHWHVALSVERHQQGDEIQLALATPDEQTLPVLGGFRTAEYLDQACVHWSLTPVPRRSGLEGELIAAREAAEAALDEKQLAIDELQRLQAELEAHHQELSRQNRHLEAHAYSDGLTRLKNRRAFSEALTERTRAGPAAGPFALALLDIDLFKTINDSLGHAAGDQVLMELALLMQRVFRDQDLLFRIGGEEFAIFLPGASPEQALGALERLRRAVREHAWSVAAVTVSAGIANHQPGDGSDSLYRRADDALYAAKHDGRDRVLHAALLGLEPAPTR</sequence>
<dbReference type="InterPro" id="IPR029787">
    <property type="entry name" value="Nucleotide_cyclase"/>
</dbReference>
<dbReference type="Pfam" id="PF00990">
    <property type="entry name" value="GGDEF"/>
    <property type="match status" value="1"/>
</dbReference>
<dbReference type="PROSITE" id="PS50887">
    <property type="entry name" value="GGDEF"/>
    <property type="match status" value="1"/>
</dbReference>
<protein>
    <recommendedName>
        <fullName evidence="1">diguanylate cyclase</fullName>
        <ecNumber evidence="1">2.7.7.65</ecNumber>
    </recommendedName>
</protein>
<dbReference type="PANTHER" id="PTHR45138:SF9">
    <property type="entry name" value="DIGUANYLATE CYCLASE DGCM-RELATED"/>
    <property type="match status" value="1"/>
</dbReference>
<reference evidence="6" key="1">
    <citation type="journal article" date="2019" name="Int. J. Syst. Evol. Microbiol.">
        <title>The Global Catalogue of Microorganisms (GCM) 10K type strain sequencing project: providing services to taxonomists for standard genome sequencing and annotation.</title>
        <authorList>
            <consortium name="The Broad Institute Genomics Platform"/>
            <consortium name="The Broad Institute Genome Sequencing Center for Infectious Disease"/>
            <person name="Wu L."/>
            <person name="Ma J."/>
        </authorList>
    </citation>
    <scope>NUCLEOTIDE SEQUENCE [LARGE SCALE GENOMIC DNA]</scope>
    <source>
        <strain evidence="6">JCM 18472</strain>
    </source>
</reference>
<evidence type="ECO:0000313" key="5">
    <source>
        <dbReference type="EMBL" id="GAA5176622.1"/>
    </source>
</evidence>
<dbReference type="InterPro" id="IPR035965">
    <property type="entry name" value="PAS-like_dom_sf"/>
</dbReference>
<dbReference type="SMART" id="SM00267">
    <property type="entry name" value="GGDEF"/>
    <property type="match status" value="1"/>
</dbReference>
<dbReference type="InterPro" id="IPR043128">
    <property type="entry name" value="Rev_trsase/Diguanyl_cyclase"/>
</dbReference>
<dbReference type="EC" id="2.7.7.65" evidence="1"/>
<comment type="caution">
    <text evidence="5">The sequence shown here is derived from an EMBL/GenBank/DDBJ whole genome shotgun (WGS) entry which is preliminary data.</text>
</comment>
<gene>
    <name evidence="5" type="ORF">GCM10023342_22430</name>
</gene>
<dbReference type="PANTHER" id="PTHR45138">
    <property type="entry name" value="REGULATORY COMPONENTS OF SENSORY TRANSDUCTION SYSTEM"/>
    <property type="match status" value="1"/>
</dbReference>
<dbReference type="SMART" id="SM00091">
    <property type="entry name" value="PAS"/>
    <property type="match status" value="1"/>
</dbReference>
<evidence type="ECO:0000259" key="4">
    <source>
        <dbReference type="PROSITE" id="PS50887"/>
    </source>
</evidence>
<proteinExistence type="predicted"/>
<dbReference type="NCBIfam" id="TIGR00254">
    <property type="entry name" value="GGDEF"/>
    <property type="match status" value="1"/>
</dbReference>
<dbReference type="SUPFAM" id="SSF55785">
    <property type="entry name" value="PYP-like sensor domain (PAS domain)"/>
    <property type="match status" value="1"/>
</dbReference>
<dbReference type="InterPro" id="IPR000014">
    <property type="entry name" value="PAS"/>
</dbReference>
<evidence type="ECO:0000256" key="2">
    <source>
        <dbReference type="ARBA" id="ARBA00034247"/>
    </source>
</evidence>
<dbReference type="CDD" id="cd01949">
    <property type="entry name" value="GGDEF"/>
    <property type="match status" value="1"/>
</dbReference>
<keyword evidence="6" id="KW-1185">Reference proteome</keyword>
<feature type="coiled-coil region" evidence="3">
    <location>
        <begin position="126"/>
        <end position="167"/>
    </location>
</feature>
<evidence type="ECO:0000256" key="1">
    <source>
        <dbReference type="ARBA" id="ARBA00012528"/>
    </source>
</evidence>
<name>A0ABP9RH32_9GAMM</name>
<organism evidence="5 6">
    <name type="scientific">Modicisalibacter zincidurans</name>
    <dbReference type="NCBI Taxonomy" id="1178777"/>
    <lineage>
        <taxon>Bacteria</taxon>
        <taxon>Pseudomonadati</taxon>
        <taxon>Pseudomonadota</taxon>
        <taxon>Gammaproteobacteria</taxon>
        <taxon>Oceanospirillales</taxon>
        <taxon>Halomonadaceae</taxon>
        <taxon>Modicisalibacter</taxon>
    </lineage>
</organism>